<dbReference type="InterPro" id="IPR015422">
    <property type="entry name" value="PyrdxlP-dep_Trfase_small"/>
</dbReference>
<dbReference type="OrthoDB" id="7042322at2759"/>
<name>A0A3S3PTR0_9MAGN</name>
<dbReference type="STRING" id="337451.A0A3S3PTR0"/>
<dbReference type="Gene3D" id="3.90.1150.10">
    <property type="entry name" value="Aspartate Aminotransferase, domain 1"/>
    <property type="match status" value="1"/>
</dbReference>
<comment type="caution">
    <text evidence="2">The sequence shown here is derived from an EMBL/GenBank/DDBJ whole genome shotgun (WGS) entry which is preliminary data.</text>
</comment>
<dbReference type="GO" id="GO:0004838">
    <property type="term" value="F:L-tyrosine-2-oxoglutarate transaminase activity"/>
    <property type="evidence" value="ECO:0007669"/>
    <property type="project" value="TreeGrafter"/>
</dbReference>
<organism evidence="2 3">
    <name type="scientific">Cinnamomum micranthum f. kanehirae</name>
    <dbReference type="NCBI Taxonomy" id="337451"/>
    <lineage>
        <taxon>Eukaryota</taxon>
        <taxon>Viridiplantae</taxon>
        <taxon>Streptophyta</taxon>
        <taxon>Embryophyta</taxon>
        <taxon>Tracheophyta</taxon>
        <taxon>Spermatophyta</taxon>
        <taxon>Magnoliopsida</taxon>
        <taxon>Magnoliidae</taxon>
        <taxon>Laurales</taxon>
        <taxon>Lauraceae</taxon>
        <taxon>Cinnamomum</taxon>
    </lineage>
</organism>
<dbReference type="SUPFAM" id="SSF53383">
    <property type="entry name" value="PLP-dependent transferases"/>
    <property type="match status" value="1"/>
</dbReference>
<dbReference type="GO" id="GO:0030170">
    <property type="term" value="F:pyridoxal phosphate binding"/>
    <property type="evidence" value="ECO:0007669"/>
    <property type="project" value="InterPro"/>
</dbReference>
<dbReference type="EMBL" id="QPKB01000013">
    <property type="protein sequence ID" value="RWR97505.1"/>
    <property type="molecule type" value="Genomic_DNA"/>
</dbReference>
<proteinExistence type="predicted"/>
<dbReference type="PANTHER" id="PTHR45744:SF11">
    <property type="entry name" value="TYROSINE AMINOTRANSFERASE"/>
    <property type="match status" value="1"/>
</dbReference>
<evidence type="ECO:0000313" key="3">
    <source>
        <dbReference type="Proteomes" id="UP000283530"/>
    </source>
</evidence>
<keyword evidence="2" id="KW-0808">Transferase</keyword>
<gene>
    <name evidence="2" type="ORF">CKAN_02694200</name>
</gene>
<protein>
    <submittedName>
        <fullName evidence="2">Putative aminotransferase TAT2</fullName>
    </submittedName>
</protein>
<dbReference type="InterPro" id="IPR004839">
    <property type="entry name" value="Aminotransferase_I/II_large"/>
</dbReference>
<evidence type="ECO:0000259" key="1">
    <source>
        <dbReference type="Pfam" id="PF00155"/>
    </source>
</evidence>
<dbReference type="Proteomes" id="UP000283530">
    <property type="component" value="Unassembled WGS sequence"/>
</dbReference>
<dbReference type="InterPro" id="IPR015424">
    <property type="entry name" value="PyrdxlP-dep_Trfase"/>
</dbReference>
<dbReference type="AlphaFoldDB" id="A0A3S3PTR0"/>
<accession>A0A3S3PTR0</accession>
<keyword evidence="3" id="KW-1185">Reference proteome</keyword>
<dbReference type="FunFam" id="3.90.1150.10:FF:000040">
    <property type="entry name" value="Tyrosine aminotransferase"/>
    <property type="match status" value="1"/>
</dbReference>
<evidence type="ECO:0000313" key="2">
    <source>
        <dbReference type="EMBL" id="RWR97505.1"/>
    </source>
</evidence>
<feature type="domain" description="Aminotransferase class I/classII large" evidence="1">
    <location>
        <begin position="3"/>
        <end position="114"/>
    </location>
</feature>
<reference evidence="2 3" key="1">
    <citation type="journal article" date="2019" name="Nat. Plants">
        <title>Stout camphor tree genome fills gaps in understanding of flowering plant genome evolution.</title>
        <authorList>
            <person name="Chaw S.M."/>
            <person name="Liu Y.C."/>
            <person name="Wu Y.W."/>
            <person name="Wang H.Y."/>
            <person name="Lin C.I."/>
            <person name="Wu C.S."/>
            <person name="Ke H.M."/>
            <person name="Chang L.Y."/>
            <person name="Hsu C.Y."/>
            <person name="Yang H.T."/>
            <person name="Sudianto E."/>
            <person name="Hsu M.H."/>
            <person name="Wu K.P."/>
            <person name="Wang L.N."/>
            <person name="Leebens-Mack J.H."/>
            <person name="Tsai I.J."/>
        </authorList>
    </citation>
    <scope>NUCLEOTIDE SEQUENCE [LARGE SCALE GENOMIC DNA]</scope>
    <source>
        <strain evidence="3">cv. Chaw 1501</strain>
        <tissue evidence="2">Young leaves</tissue>
    </source>
</reference>
<dbReference type="Pfam" id="PF00155">
    <property type="entry name" value="Aminotran_1_2"/>
    <property type="match status" value="1"/>
</dbReference>
<sequence>MYQAAVPDILGRTKEDFFNKIVNMLKETSDICYNQIKDIDCLTFLTKPEASMFALVKINLPLLEDIKDDIDFCCKLAKEESMIILPGCSVGLKNWLRITFSVEPSTLEDGMARLKSFCQRHMKKQ</sequence>
<dbReference type="PANTHER" id="PTHR45744">
    <property type="entry name" value="TYROSINE AMINOTRANSFERASE"/>
    <property type="match status" value="1"/>
</dbReference>
<dbReference type="GO" id="GO:0006572">
    <property type="term" value="P:L-tyrosine catabolic process"/>
    <property type="evidence" value="ECO:0007669"/>
    <property type="project" value="TreeGrafter"/>
</dbReference>
<keyword evidence="2" id="KW-0032">Aminotransferase</keyword>